<accession>A0A0G4Q915</accession>
<dbReference type="Pfam" id="PF23843">
    <property type="entry name" value="DUF7210"/>
    <property type="match status" value="1"/>
</dbReference>
<organism evidence="3 4">
    <name type="scientific">Proteus penneri</name>
    <dbReference type="NCBI Taxonomy" id="102862"/>
    <lineage>
        <taxon>Bacteria</taxon>
        <taxon>Pseudomonadati</taxon>
        <taxon>Pseudomonadota</taxon>
        <taxon>Gammaproteobacteria</taxon>
        <taxon>Enterobacterales</taxon>
        <taxon>Morganellaceae</taxon>
        <taxon>Proteus</taxon>
    </lineage>
</organism>
<evidence type="ECO:0000256" key="1">
    <source>
        <dbReference type="SAM" id="MobiDB-lite"/>
    </source>
</evidence>
<name>A0A0G4Q915_9GAMM</name>
<protein>
    <recommendedName>
        <fullName evidence="2">DUF7210 domain-containing protein</fullName>
    </recommendedName>
</protein>
<dbReference type="InterPro" id="IPR055634">
    <property type="entry name" value="DUF7210"/>
</dbReference>
<sequence length="69" mass="7753">MTAFSLGGNMKLIVLRAIYFGGVVVTEGKEIETLEQHGRELIQKGYAKEKEVVHPEPEPKKNTKAKKEK</sequence>
<reference evidence="4" key="1">
    <citation type="submission" date="2015-06" db="EMBL/GenBank/DDBJ databases">
        <authorList>
            <person name="Urmite Genomes"/>
        </authorList>
    </citation>
    <scope>NUCLEOTIDE SEQUENCE [LARGE SCALE GENOMIC DNA]</scope>
    <source>
        <strain evidence="4">CSUR P1867</strain>
    </source>
</reference>
<evidence type="ECO:0000313" key="3">
    <source>
        <dbReference type="EMBL" id="CRL62390.1"/>
    </source>
</evidence>
<dbReference type="Proteomes" id="UP000183920">
    <property type="component" value="Unassembled WGS sequence"/>
</dbReference>
<feature type="region of interest" description="Disordered" evidence="1">
    <location>
        <begin position="46"/>
        <end position="69"/>
    </location>
</feature>
<feature type="domain" description="DUF7210" evidence="2">
    <location>
        <begin position="10"/>
        <end position="47"/>
    </location>
</feature>
<proteinExistence type="predicted"/>
<dbReference type="AlphaFoldDB" id="A0A0G4Q915"/>
<dbReference type="EMBL" id="CVRY01000004">
    <property type="protein sequence ID" value="CRL62390.1"/>
    <property type="molecule type" value="Genomic_DNA"/>
</dbReference>
<evidence type="ECO:0000313" key="4">
    <source>
        <dbReference type="Proteomes" id="UP000183920"/>
    </source>
</evidence>
<evidence type="ECO:0000259" key="2">
    <source>
        <dbReference type="Pfam" id="PF23843"/>
    </source>
</evidence>
<gene>
    <name evidence="3" type="ORF">BN1804_01927</name>
</gene>